<evidence type="ECO:0000313" key="3">
    <source>
        <dbReference type="Proteomes" id="UP001228690"/>
    </source>
</evidence>
<evidence type="ECO:0000256" key="1">
    <source>
        <dbReference type="ARBA" id="ARBA00023143"/>
    </source>
</evidence>
<name>A0ABY8MG09_9SPIO</name>
<evidence type="ECO:0000313" key="2">
    <source>
        <dbReference type="EMBL" id="WGK68945.1"/>
    </source>
</evidence>
<keyword evidence="2" id="KW-0966">Cell projection</keyword>
<dbReference type="EMBL" id="CP123443">
    <property type="protein sequence ID" value="WGK68945.1"/>
    <property type="molecule type" value="Genomic_DNA"/>
</dbReference>
<dbReference type="Proteomes" id="UP001228690">
    <property type="component" value="Chromosome"/>
</dbReference>
<dbReference type="RefSeq" id="WP_326927132.1">
    <property type="nucleotide sequence ID" value="NZ_CP123443.1"/>
</dbReference>
<keyword evidence="2" id="KW-0282">Flagellum</keyword>
<organism evidence="2 3">
    <name type="scientific">Candidatus Haliotispira prima</name>
    <dbReference type="NCBI Taxonomy" id="3034016"/>
    <lineage>
        <taxon>Bacteria</taxon>
        <taxon>Pseudomonadati</taxon>
        <taxon>Spirochaetota</taxon>
        <taxon>Spirochaetia</taxon>
        <taxon>Spirochaetales</taxon>
        <taxon>Spirochaetaceae</taxon>
        <taxon>Candidatus Haliotispira</taxon>
    </lineage>
</organism>
<accession>A0ABY8MG09</accession>
<dbReference type="Pfam" id="PF02049">
    <property type="entry name" value="FliE"/>
    <property type="match status" value="1"/>
</dbReference>
<keyword evidence="3" id="KW-1185">Reference proteome</keyword>
<keyword evidence="2" id="KW-0969">Cilium</keyword>
<dbReference type="InterPro" id="IPR001624">
    <property type="entry name" value="FliE"/>
</dbReference>
<reference evidence="2 3" key="1">
    <citation type="submission" date="2023-04" db="EMBL/GenBank/DDBJ databases">
        <title>Spirochaete genome identified in red abalone sample constitutes a novel genus.</title>
        <authorList>
            <person name="Sharma S.P."/>
            <person name="Purcell C.M."/>
            <person name="Hyde J.R."/>
            <person name="Severin A.J."/>
        </authorList>
    </citation>
    <scope>NUCLEOTIDE SEQUENCE [LARGE SCALE GENOMIC DNA]</scope>
    <source>
        <strain evidence="2 3">SP-2023</strain>
    </source>
</reference>
<proteinExistence type="predicted"/>
<sequence length="119" mass="13119">MNIMRNLPNFEPETAQYSNIELRKTHPLHLKKDGGPEGIFEAREVKSGTFGSMVLDALGQTNNQIMDSQLLQQQAIVSPDSVDPSTVVVSMLKADMSLSLTKAVIDRATTAFKELTTIR</sequence>
<gene>
    <name evidence="2" type="ORF">P0082_10730</name>
</gene>
<protein>
    <submittedName>
        <fullName evidence="2">Flagellar hook-basal body complex protein FliE</fullName>
    </submittedName>
</protein>
<keyword evidence="1" id="KW-0975">Bacterial flagellum</keyword>